<comment type="caution">
    <text evidence="2">The sequence shown here is derived from an EMBL/GenBank/DDBJ whole genome shotgun (WGS) entry which is preliminary data.</text>
</comment>
<keyword evidence="1" id="KW-0472">Membrane</keyword>
<evidence type="ECO:0000313" key="2">
    <source>
        <dbReference type="EMBL" id="MDK9496520.1"/>
    </source>
</evidence>
<dbReference type="Proteomes" id="UP001223390">
    <property type="component" value="Unassembled WGS sequence"/>
</dbReference>
<gene>
    <name evidence="2" type="ORF">QEZ40_001102</name>
</gene>
<dbReference type="RefSeq" id="WP_285342079.1">
    <property type="nucleotide sequence ID" value="NZ_JASITI010000013.1"/>
</dbReference>
<feature type="transmembrane region" description="Helical" evidence="1">
    <location>
        <begin position="15"/>
        <end position="34"/>
    </location>
</feature>
<proteinExistence type="predicted"/>
<evidence type="ECO:0000313" key="3">
    <source>
        <dbReference type="Proteomes" id="UP001223390"/>
    </source>
</evidence>
<name>A0ABT7GSF4_9ACTN</name>
<keyword evidence="1" id="KW-1133">Transmembrane helix</keyword>
<accession>A0ABT7GSF4</accession>
<keyword evidence="3" id="KW-1185">Reference proteome</keyword>
<organism evidence="2 3">
    <name type="scientific">Streptomyces katrae</name>
    <dbReference type="NCBI Taxonomy" id="68223"/>
    <lineage>
        <taxon>Bacteria</taxon>
        <taxon>Bacillati</taxon>
        <taxon>Actinomycetota</taxon>
        <taxon>Actinomycetes</taxon>
        <taxon>Kitasatosporales</taxon>
        <taxon>Streptomycetaceae</taxon>
        <taxon>Streptomyces</taxon>
    </lineage>
</organism>
<sequence length="93" mass="9419">MSRPSYEDHGAADPTAVPAALGLGLLSVGGWLLTTTRPWHKPGNPLTLGLGWTVSGALLLSGLVLLARCVRTVHGAPEAAEGAGEALRGPGND</sequence>
<protein>
    <submittedName>
        <fullName evidence="2">Uncharacterized protein</fullName>
    </submittedName>
</protein>
<feature type="transmembrane region" description="Helical" evidence="1">
    <location>
        <begin position="46"/>
        <end position="67"/>
    </location>
</feature>
<dbReference type="EMBL" id="JASITI010000013">
    <property type="protein sequence ID" value="MDK9496520.1"/>
    <property type="molecule type" value="Genomic_DNA"/>
</dbReference>
<keyword evidence="1" id="KW-0812">Transmembrane</keyword>
<evidence type="ECO:0000256" key="1">
    <source>
        <dbReference type="SAM" id="Phobius"/>
    </source>
</evidence>
<reference evidence="2 3" key="1">
    <citation type="submission" date="2023-05" db="EMBL/GenBank/DDBJ databases">
        <title>Sequencing and Assembly of Streptomyces sp. NP73.</title>
        <authorList>
            <person name="Konwar A.N."/>
            <person name="Saikia K."/>
            <person name="Thakur D."/>
        </authorList>
    </citation>
    <scope>NUCLEOTIDE SEQUENCE [LARGE SCALE GENOMIC DNA]</scope>
    <source>
        <strain evidence="2 3">NP73</strain>
    </source>
</reference>